<evidence type="ECO:0000256" key="3">
    <source>
        <dbReference type="ARBA" id="ARBA00022691"/>
    </source>
</evidence>
<feature type="binding site" evidence="4">
    <location>
        <position position="314"/>
    </location>
    <ligand>
        <name>S-adenosyl-L-methionine</name>
        <dbReference type="ChEBI" id="CHEBI:59789"/>
    </ligand>
</feature>
<dbReference type="Gene3D" id="3.40.50.150">
    <property type="entry name" value="Vaccinia Virus protein VP39"/>
    <property type="match status" value="1"/>
</dbReference>
<organism evidence="6 7">
    <name type="scientific">Parvimonas micra</name>
    <dbReference type="NCBI Taxonomy" id="33033"/>
    <lineage>
        <taxon>Bacteria</taxon>
        <taxon>Bacillati</taxon>
        <taxon>Bacillota</taxon>
        <taxon>Tissierellia</taxon>
        <taxon>Tissierellales</taxon>
        <taxon>Peptoniphilaceae</taxon>
        <taxon>Parvimonas</taxon>
    </lineage>
</organism>
<feature type="binding site" evidence="4">
    <location>
        <position position="335"/>
    </location>
    <ligand>
        <name>S-adenosyl-L-methionine</name>
        <dbReference type="ChEBI" id="CHEBI:59789"/>
    </ligand>
</feature>
<gene>
    <name evidence="6" type="primary">rlmD</name>
    <name evidence="6" type="ORF">NM222_06615</name>
</gene>
<protein>
    <submittedName>
        <fullName evidence="6">23S rRNA (Uracil(1939)-C(5))-methyltransferase RlmD</fullName>
        <ecNumber evidence="6">2.1.1.190</ecNumber>
    </submittedName>
</protein>
<evidence type="ECO:0000256" key="1">
    <source>
        <dbReference type="ARBA" id="ARBA00022603"/>
    </source>
</evidence>
<dbReference type="InterPro" id="IPR029063">
    <property type="entry name" value="SAM-dependent_MTases_sf"/>
</dbReference>
<feature type="active site" evidence="5">
    <location>
        <position position="407"/>
    </location>
</feature>
<comment type="similarity">
    <text evidence="4">Belongs to the class I-like SAM-binding methyltransferase superfamily. RNA M5U methyltransferase family.</text>
</comment>
<feature type="binding site" evidence="4">
    <location>
        <position position="285"/>
    </location>
    <ligand>
        <name>S-adenosyl-L-methionine</name>
        <dbReference type="ChEBI" id="CHEBI:59789"/>
    </ligand>
</feature>
<feature type="active site" description="Nucleophile" evidence="4">
    <location>
        <position position="407"/>
    </location>
</feature>
<dbReference type="Gene3D" id="2.40.50.1070">
    <property type="match status" value="1"/>
</dbReference>
<dbReference type="InterPro" id="IPR030390">
    <property type="entry name" value="MeTrfase_TrmA_AS"/>
</dbReference>
<keyword evidence="3 4" id="KW-0949">S-adenosyl-L-methionine</keyword>
<dbReference type="AlphaFoldDB" id="A0AAX3K600"/>
<dbReference type="PANTHER" id="PTHR11061:SF30">
    <property type="entry name" value="TRNA (URACIL(54)-C(5))-METHYLTRANSFERASE"/>
    <property type="match status" value="1"/>
</dbReference>
<dbReference type="PANTHER" id="PTHR11061">
    <property type="entry name" value="RNA M5U METHYLTRANSFERASE"/>
    <property type="match status" value="1"/>
</dbReference>
<dbReference type="PROSITE" id="PS51687">
    <property type="entry name" value="SAM_MT_RNA_M5U"/>
    <property type="match status" value="1"/>
</dbReference>
<name>A0AAX3K600_9FIRM</name>
<dbReference type="PROSITE" id="PS01230">
    <property type="entry name" value="TRMA_1"/>
    <property type="match status" value="1"/>
</dbReference>
<evidence type="ECO:0000313" key="7">
    <source>
        <dbReference type="Proteomes" id="UP001210690"/>
    </source>
</evidence>
<evidence type="ECO:0000256" key="5">
    <source>
        <dbReference type="PROSITE-ProRule" id="PRU10015"/>
    </source>
</evidence>
<evidence type="ECO:0000256" key="2">
    <source>
        <dbReference type="ARBA" id="ARBA00022679"/>
    </source>
</evidence>
<sequence length="470" mass="53929">MGRRKKKYIEGIIEKVNFPNMSEFTFEDKKVNFKGGIEGQKVSVVVGRKREKHMEAKLLEILEKSPLETNTTCPNYLECGGCSYQSVPYEYELKLKQRQIKELFQDVYSEEPEIFESPLKTAYRNKMEYTFADMYKDSPIMLGMHKKNRFYEVVDTKECNLVHRDFEIIRNAIIDFVREKNLPFVKKRTHEGLLRHLIIRYALTTGEIMVNIVTTTQSEFDKNSFVDMLLGLKLEGNIKSIVHTENDSLADAVVPEKINIIFGKEYITEKIFDLEFKVTLFSFFQPNVFGAINLYSKAIELCGDIENKVVFDLYSGTGTIGQIVARKAKAVYGIEIVEEAVESANKSAKENGLTNCTFIAGDVLEEIENRKEMVDVIIVDPPRDGINQKALEKIISCGAKTMVYISCNPKTQKRDVQILLQNGYELKTLKIFNQFPRTVHCETVVLLSKLDVDKYIDVEIELDEIDLTNA</sequence>
<dbReference type="EMBL" id="CP101412">
    <property type="protein sequence ID" value="WBB30630.1"/>
    <property type="molecule type" value="Genomic_DNA"/>
</dbReference>
<dbReference type="GO" id="GO:0070475">
    <property type="term" value="P:rRNA base methylation"/>
    <property type="evidence" value="ECO:0007669"/>
    <property type="project" value="TreeGrafter"/>
</dbReference>
<evidence type="ECO:0000256" key="4">
    <source>
        <dbReference type="PROSITE-ProRule" id="PRU01024"/>
    </source>
</evidence>
<dbReference type="Pfam" id="PF05958">
    <property type="entry name" value="tRNA_U5-meth_tr"/>
    <property type="match status" value="1"/>
</dbReference>
<keyword evidence="1 4" id="KW-0489">Methyltransferase</keyword>
<accession>A0AAX3K600</accession>
<dbReference type="SUPFAM" id="SSF53335">
    <property type="entry name" value="S-adenosyl-L-methionine-dependent methyltransferases"/>
    <property type="match status" value="1"/>
</dbReference>
<dbReference type="EC" id="2.1.1.190" evidence="6"/>
<proteinExistence type="inferred from homology"/>
<reference evidence="6" key="1">
    <citation type="submission" date="2022-07" db="EMBL/GenBank/DDBJ databases">
        <title>Parvimonas micra travels from the subgingival sulcus of the human oral cavity to the colorectal adenocarcinoma.</title>
        <authorList>
            <person name="Conde-Perez K."/>
            <person name="Buetas E."/>
            <person name="Aja-Macaya P."/>
            <person name="Martin-De Arribas E."/>
            <person name="Iglesias-Corras I."/>
            <person name="Trigo-Tasende N."/>
            <person name="Nasser-Ali M."/>
            <person name="Estevez L.S."/>
            <person name="Rumbo-Feal S."/>
            <person name="Otero-Alen B."/>
            <person name="Noguera J.F."/>
            <person name="Concha A."/>
            <person name="Pardinas-Lopez S."/>
            <person name="Carda-Dieguez M."/>
            <person name="Gomez-Randulfe I."/>
            <person name="Martinez-Lago N."/>
            <person name="Ladra S."/>
            <person name="Aparicio L.A."/>
            <person name="Bou G."/>
            <person name="Mira A."/>
            <person name="Vallejo J.A."/>
            <person name="Poza M."/>
        </authorList>
    </citation>
    <scope>NUCLEOTIDE SEQUENCE</scope>
    <source>
        <strain evidence="6">PM102KC-G-1</strain>
    </source>
</reference>
<dbReference type="CDD" id="cd02440">
    <property type="entry name" value="AdoMet_MTases"/>
    <property type="match status" value="1"/>
</dbReference>
<dbReference type="RefSeq" id="WP_269755098.1">
    <property type="nucleotide sequence ID" value="NZ_CP101412.1"/>
</dbReference>
<dbReference type="InterPro" id="IPR012340">
    <property type="entry name" value="NA-bd_OB-fold"/>
</dbReference>
<keyword evidence="2 4" id="KW-0808">Transferase</keyword>
<dbReference type="NCBIfam" id="TIGR00479">
    <property type="entry name" value="rumA"/>
    <property type="match status" value="1"/>
</dbReference>
<dbReference type="Gene3D" id="2.40.50.140">
    <property type="entry name" value="Nucleic acid-binding proteins"/>
    <property type="match status" value="1"/>
</dbReference>
<dbReference type="InterPro" id="IPR010280">
    <property type="entry name" value="U5_MeTrfase_fam"/>
</dbReference>
<feature type="binding site" evidence="4">
    <location>
        <position position="380"/>
    </location>
    <ligand>
        <name>S-adenosyl-L-methionine</name>
        <dbReference type="ChEBI" id="CHEBI:59789"/>
    </ligand>
</feature>
<dbReference type="Proteomes" id="UP001210690">
    <property type="component" value="Chromosome"/>
</dbReference>
<evidence type="ECO:0000313" key="6">
    <source>
        <dbReference type="EMBL" id="WBB30630.1"/>
    </source>
</evidence>
<dbReference type="GO" id="GO:0070041">
    <property type="term" value="F:rRNA (uridine-C5-)-methyltransferase activity"/>
    <property type="evidence" value="ECO:0007669"/>
    <property type="project" value="TreeGrafter"/>
</dbReference>